<dbReference type="GO" id="GO:0005886">
    <property type="term" value="C:plasma membrane"/>
    <property type="evidence" value="ECO:0007669"/>
    <property type="project" value="TreeGrafter"/>
</dbReference>
<evidence type="ECO:0000256" key="1">
    <source>
        <dbReference type="ARBA" id="ARBA00022679"/>
    </source>
</evidence>
<dbReference type="Proteomes" id="UP000317573">
    <property type="component" value="Unassembled WGS sequence"/>
</dbReference>
<dbReference type="PANTHER" id="PTHR10434">
    <property type="entry name" value="1-ACYL-SN-GLYCEROL-3-PHOSPHATE ACYLTRANSFERASE"/>
    <property type="match status" value="1"/>
</dbReference>
<evidence type="ECO:0000259" key="4">
    <source>
        <dbReference type="SMART" id="SM00563"/>
    </source>
</evidence>
<feature type="region of interest" description="Disordered" evidence="3">
    <location>
        <begin position="232"/>
        <end position="270"/>
    </location>
</feature>
<proteinExistence type="predicted"/>
<dbReference type="GO" id="GO:0003841">
    <property type="term" value="F:1-acylglycerol-3-phosphate O-acyltransferase activity"/>
    <property type="evidence" value="ECO:0007669"/>
    <property type="project" value="TreeGrafter"/>
</dbReference>
<dbReference type="InterPro" id="IPR002123">
    <property type="entry name" value="Plipid/glycerol_acylTrfase"/>
</dbReference>
<dbReference type="GO" id="GO:0006654">
    <property type="term" value="P:phosphatidic acid biosynthetic process"/>
    <property type="evidence" value="ECO:0007669"/>
    <property type="project" value="TreeGrafter"/>
</dbReference>
<dbReference type="SUPFAM" id="SSF69593">
    <property type="entry name" value="Glycerol-3-phosphate (1)-acyltransferase"/>
    <property type="match status" value="1"/>
</dbReference>
<dbReference type="AlphaFoldDB" id="A0A562ENB7"/>
<organism evidence="5 6">
    <name type="scientific">Rhodococcus rhodochrous J45</name>
    <dbReference type="NCBI Taxonomy" id="935266"/>
    <lineage>
        <taxon>Bacteria</taxon>
        <taxon>Bacillati</taxon>
        <taxon>Actinomycetota</taxon>
        <taxon>Actinomycetes</taxon>
        <taxon>Mycobacteriales</taxon>
        <taxon>Nocardiaceae</taxon>
        <taxon>Rhodococcus</taxon>
    </lineage>
</organism>
<feature type="domain" description="Phospholipid/glycerol acyltransferase" evidence="4">
    <location>
        <begin position="43"/>
        <end position="162"/>
    </location>
</feature>
<feature type="compositionally biased region" description="Polar residues" evidence="3">
    <location>
        <begin position="232"/>
        <end position="253"/>
    </location>
</feature>
<evidence type="ECO:0000313" key="5">
    <source>
        <dbReference type="EMBL" id="TWH23218.1"/>
    </source>
</evidence>
<dbReference type="SMART" id="SM00563">
    <property type="entry name" value="PlsC"/>
    <property type="match status" value="1"/>
</dbReference>
<keyword evidence="1 5" id="KW-0808">Transferase</keyword>
<reference evidence="5 6" key="1">
    <citation type="submission" date="2019-07" db="EMBL/GenBank/DDBJ databases">
        <title>Genome sequencing of lignin-degrading bacterial isolates.</title>
        <authorList>
            <person name="Gladden J."/>
        </authorList>
    </citation>
    <scope>NUCLEOTIDE SEQUENCE [LARGE SCALE GENOMIC DNA]</scope>
    <source>
        <strain evidence="5 6">J45</strain>
    </source>
</reference>
<sequence length="270" mass="29240">MIGFGKDAMWYWLFKYVLLGPLLWLIGRPKFEGGENIPAHGPAILASNHRAVLDSFYLPLLVRRRITFLAKSEYFTGTGLKGAFQRWFFSSVGQVPIDRTGADAAQDALNAGVRVLGQGKLLGIYPEGTRSPDGRLYKGKTGLARLALETGVPVIPVAMIGTDRMNPIGSKMWRPAKITVRIGEPIDFSRFEGMGGNRFVERTVTDEVMYSLMQLSGQEYVDIYAASLKNKSSADESGTAGNTDASTNGSAATAPQDGSVADRVPDTRAG</sequence>
<name>A0A562ENB7_RHORH</name>
<comment type="caution">
    <text evidence="5">The sequence shown here is derived from an EMBL/GenBank/DDBJ whole genome shotgun (WGS) entry which is preliminary data.</text>
</comment>
<dbReference type="PANTHER" id="PTHR10434:SF11">
    <property type="entry name" value="1-ACYL-SN-GLYCEROL-3-PHOSPHATE ACYLTRANSFERASE"/>
    <property type="match status" value="1"/>
</dbReference>
<dbReference type="Pfam" id="PF01553">
    <property type="entry name" value="Acyltransferase"/>
    <property type="match status" value="1"/>
</dbReference>
<protein>
    <submittedName>
        <fullName evidence="5">1-acyl-sn-glycerol-3-phosphate acyltransferase</fullName>
    </submittedName>
</protein>
<evidence type="ECO:0000256" key="2">
    <source>
        <dbReference type="ARBA" id="ARBA00023315"/>
    </source>
</evidence>
<gene>
    <name evidence="5" type="ORF">L618_001300000530</name>
</gene>
<dbReference type="EMBL" id="VLJT01000010">
    <property type="protein sequence ID" value="TWH23218.1"/>
    <property type="molecule type" value="Genomic_DNA"/>
</dbReference>
<evidence type="ECO:0000256" key="3">
    <source>
        <dbReference type="SAM" id="MobiDB-lite"/>
    </source>
</evidence>
<accession>A0A562ENB7</accession>
<evidence type="ECO:0000313" key="6">
    <source>
        <dbReference type="Proteomes" id="UP000317573"/>
    </source>
</evidence>
<dbReference type="CDD" id="cd07989">
    <property type="entry name" value="LPLAT_AGPAT-like"/>
    <property type="match status" value="1"/>
</dbReference>
<keyword evidence="2 5" id="KW-0012">Acyltransferase</keyword>